<keyword evidence="4" id="KW-0336">GPI-anchor</keyword>
<sequence length="657" mass="69790">MCTGYGCQAYTNCTVVSLEGFDCCGLGHMSAPMLLQDLIFETKCIALLEGQWMIRLSPIFVDTIGESWDKSSLMFGSPLCAPPSPGALFLFGVSWDPHILRQHLLVLSLRPGRMVTRTRKTNSAARSLHAGEPSVRAPDDRASASTSRHRAESASSSRGTRVSELQGMLANLTDMVTGLTAQQAMILRQTQLVCAVLPPTPVAAVPVPPLPVAAIPELIPPVAAAPTPPPPVAGILAPAPPVAPLSIQSSGSSIPPERPIRFQEVHQNHLPPCPLPQPAFLPPAFPPFLAGRDPSFLALEPLLTDLILSLGQWTEMPFFPMSFAWPSSQRISGHLGWKITKAQQTAVSMCREDRASFSLALALLAGIEDPSQDSLKFQFLTMKREDNTKMGLTTAFVITSILALLVSPPTTAQSPPAPPLAPFLSPTPAPAPAPAPQFVNLTDLLSVAGPFHTFLNFLLQTDVIQTFQNQANNTDQGITIFVPKDSAFSELKKPSLSNLTKDQLKSLLLYHAFPKYYSLSDFKNLSSHNPVSTFAGGQYSVNVTDSNGLIRVGSDWSNPKITSSVYSTKPVAVYELDSVLLPKAIVTTEPALTPSPAPAPAPGATPTSVLAPTGESGNAGAPKSSEAGNNSSPCRIAAGSLISMLAAMSVVLLVPMI</sequence>
<evidence type="ECO:0000256" key="8">
    <source>
        <dbReference type="SAM" id="MobiDB-lite"/>
    </source>
</evidence>
<comment type="function">
    <text evidence="7">May be a cell surface adhesion protein.</text>
</comment>
<dbReference type="InterPro" id="IPR036378">
    <property type="entry name" value="FAS1_dom_sf"/>
</dbReference>
<evidence type="ECO:0000256" key="1">
    <source>
        <dbReference type="ARBA" id="ARBA00004609"/>
    </source>
</evidence>
<proteinExistence type="inferred from homology"/>
<dbReference type="EMBL" id="KZ451939">
    <property type="protein sequence ID" value="PKA60344.1"/>
    <property type="molecule type" value="Genomic_DNA"/>
</dbReference>
<dbReference type="PANTHER" id="PTHR32077:SF3">
    <property type="entry name" value="FASCICLIN-LIKE ARABINOGALACTAN PROTEIN 7"/>
    <property type="match status" value="1"/>
</dbReference>
<dbReference type="FunFam" id="2.30.180.10:FF:000012">
    <property type="entry name" value="Fasciclin-like arabinogalactan protein 7"/>
    <property type="match status" value="1"/>
</dbReference>
<name>A0A2I0AXT8_9ASPA</name>
<evidence type="ECO:0000256" key="6">
    <source>
        <dbReference type="ARBA" id="ARBA00023136"/>
    </source>
</evidence>
<comment type="subcellular location">
    <subcellularLocation>
        <location evidence="1">Cell membrane</location>
        <topology evidence="1">Lipid-anchor</topology>
        <topology evidence="1">GPI-anchor</topology>
    </subcellularLocation>
</comment>
<feature type="compositionally biased region" description="Pro residues" evidence="8">
    <location>
        <begin position="593"/>
        <end position="603"/>
    </location>
</feature>
<feature type="domain" description="FAS1" evidence="9">
    <location>
        <begin position="438"/>
        <end position="580"/>
    </location>
</feature>
<evidence type="ECO:0000313" key="11">
    <source>
        <dbReference type="Proteomes" id="UP000236161"/>
    </source>
</evidence>
<keyword evidence="3" id="KW-1003">Cell membrane</keyword>
<dbReference type="Pfam" id="PF02469">
    <property type="entry name" value="Fasciclin"/>
    <property type="match status" value="1"/>
</dbReference>
<dbReference type="SMART" id="SM00554">
    <property type="entry name" value="FAS1"/>
    <property type="match status" value="1"/>
</dbReference>
<evidence type="ECO:0000256" key="5">
    <source>
        <dbReference type="ARBA" id="ARBA00022729"/>
    </source>
</evidence>
<gene>
    <name evidence="10" type="primary">FLA7</name>
    <name evidence="10" type="ORF">AXF42_Ash008403</name>
</gene>
<dbReference type="GO" id="GO:0005886">
    <property type="term" value="C:plasma membrane"/>
    <property type="evidence" value="ECO:0007669"/>
    <property type="project" value="UniProtKB-SubCell"/>
</dbReference>
<evidence type="ECO:0000256" key="2">
    <source>
        <dbReference type="ARBA" id="ARBA00007843"/>
    </source>
</evidence>
<keyword evidence="11" id="KW-1185">Reference proteome</keyword>
<dbReference type="STRING" id="1088818.A0A2I0AXT8"/>
<feature type="region of interest" description="Disordered" evidence="8">
    <location>
        <begin position="592"/>
        <end position="630"/>
    </location>
</feature>
<dbReference type="AlphaFoldDB" id="A0A2I0AXT8"/>
<dbReference type="SUPFAM" id="SSF82153">
    <property type="entry name" value="FAS1 domain"/>
    <property type="match status" value="1"/>
</dbReference>
<accession>A0A2I0AXT8</accession>
<reference evidence="10 11" key="1">
    <citation type="journal article" date="2017" name="Nature">
        <title>The Apostasia genome and the evolution of orchids.</title>
        <authorList>
            <person name="Zhang G.Q."/>
            <person name="Liu K.W."/>
            <person name="Li Z."/>
            <person name="Lohaus R."/>
            <person name="Hsiao Y.Y."/>
            <person name="Niu S.C."/>
            <person name="Wang J.Y."/>
            <person name="Lin Y.C."/>
            <person name="Xu Q."/>
            <person name="Chen L.J."/>
            <person name="Yoshida K."/>
            <person name="Fujiwara S."/>
            <person name="Wang Z.W."/>
            <person name="Zhang Y.Q."/>
            <person name="Mitsuda N."/>
            <person name="Wang M."/>
            <person name="Liu G.H."/>
            <person name="Pecoraro L."/>
            <person name="Huang H.X."/>
            <person name="Xiao X.J."/>
            <person name="Lin M."/>
            <person name="Wu X.Y."/>
            <person name="Wu W.L."/>
            <person name="Chen Y.Y."/>
            <person name="Chang S.B."/>
            <person name="Sakamoto S."/>
            <person name="Ohme-Takagi M."/>
            <person name="Yagi M."/>
            <person name="Zeng S.J."/>
            <person name="Shen C.Y."/>
            <person name="Yeh C.M."/>
            <person name="Luo Y.B."/>
            <person name="Tsai W.C."/>
            <person name="Van de Peer Y."/>
            <person name="Liu Z.J."/>
        </authorList>
    </citation>
    <scope>NUCLEOTIDE SEQUENCE [LARGE SCALE GENOMIC DNA]</scope>
    <source>
        <strain evidence="11">cv. Shenzhen</strain>
        <tissue evidence="10">Stem</tissue>
    </source>
</reference>
<evidence type="ECO:0000313" key="10">
    <source>
        <dbReference type="EMBL" id="PKA60344.1"/>
    </source>
</evidence>
<feature type="region of interest" description="Disordered" evidence="8">
    <location>
        <begin position="118"/>
        <end position="162"/>
    </location>
</feature>
<dbReference type="GO" id="GO:0009834">
    <property type="term" value="P:plant-type secondary cell wall biogenesis"/>
    <property type="evidence" value="ECO:0007669"/>
    <property type="project" value="TreeGrafter"/>
</dbReference>
<keyword evidence="6" id="KW-0472">Membrane</keyword>
<evidence type="ECO:0000256" key="3">
    <source>
        <dbReference type="ARBA" id="ARBA00022475"/>
    </source>
</evidence>
<organism evidence="10 11">
    <name type="scientific">Apostasia shenzhenica</name>
    <dbReference type="NCBI Taxonomy" id="1088818"/>
    <lineage>
        <taxon>Eukaryota</taxon>
        <taxon>Viridiplantae</taxon>
        <taxon>Streptophyta</taxon>
        <taxon>Embryophyta</taxon>
        <taxon>Tracheophyta</taxon>
        <taxon>Spermatophyta</taxon>
        <taxon>Magnoliopsida</taxon>
        <taxon>Liliopsida</taxon>
        <taxon>Asparagales</taxon>
        <taxon>Orchidaceae</taxon>
        <taxon>Apostasioideae</taxon>
        <taxon>Apostasia</taxon>
    </lineage>
</organism>
<dbReference type="OrthoDB" id="286301at2759"/>
<keyword evidence="4" id="KW-0449">Lipoprotein</keyword>
<comment type="similarity">
    <text evidence="2">Belongs to the fasciclin-like AGP family.</text>
</comment>
<dbReference type="Gene3D" id="2.30.180.10">
    <property type="entry name" value="FAS1 domain"/>
    <property type="match status" value="1"/>
</dbReference>
<protein>
    <submittedName>
        <fullName evidence="10">Fasciclin-like arabinogalactan protein 7</fullName>
    </submittedName>
</protein>
<dbReference type="InterPro" id="IPR000782">
    <property type="entry name" value="FAS1_domain"/>
</dbReference>
<evidence type="ECO:0000256" key="7">
    <source>
        <dbReference type="ARBA" id="ARBA00024686"/>
    </source>
</evidence>
<dbReference type="PROSITE" id="PS50213">
    <property type="entry name" value="FAS1"/>
    <property type="match status" value="1"/>
</dbReference>
<dbReference type="Proteomes" id="UP000236161">
    <property type="component" value="Unassembled WGS sequence"/>
</dbReference>
<dbReference type="GO" id="GO:0098552">
    <property type="term" value="C:side of membrane"/>
    <property type="evidence" value="ECO:0007669"/>
    <property type="project" value="UniProtKB-KW"/>
</dbReference>
<keyword evidence="5" id="KW-0732">Signal</keyword>
<dbReference type="PANTHER" id="PTHR32077">
    <property type="entry name" value="FASCICLIN-LIKE ARABINOGALACTAN PROTEIN"/>
    <property type="match status" value="1"/>
</dbReference>
<evidence type="ECO:0000259" key="9">
    <source>
        <dbReference type="PROSITE" id="PS50213"/>
    </source>
</evidence>
<evidence type="ECO:0000256" key="4">
    <source>
        <dbReference type="ARBA" id="ARBA00022622"/>
    </source>
</evidence>
<dbReference type="InterPro" id="IPR045003">
    <property type="entry name" value="FLA_A"/>
</dbReference>
<keyword evidence="4" id="KW-0325">Glycoprotein</keyword>